<keyword evidence="2" id="KW-0808">Transferase</keyword>
<comment type="caution">
    <text evidence="2">The sequence shown here is derived from an EMBL/GenBank/DDBJ whole genome shotgun (WGS) entry which is preliminary data.</text>
</comment>
<dbReference type="InterPro" id="IPR000477">
    <property type="entry name" value="RT_dom"/>
</dbReference>
<evidence type="ECO:0000313" key="2">
    <source>
        <dbReference type="EMBL" id="GES74205.1"/>
    </source>
</evidence>
<gene>
    <name evidence="2" type="ORF">RCL2_000170200</name>
</gene>
<dbReference type="EMBL" id="BLAL01000011">
    <property type="protein sequence ID" value="GES74205.1"/>
    <property type="molecule type" value="Genomic_DNA"/>
</dbReference>
<organism evidence="2 3">
    <name type="scientific">Rhizophagus clarus</name>
    <dbReference type="NCBI Taxonomy" id="94130"/>
    <lineage>
        <taxon>Eukaryota</taxon>
        <taxon>Fungi</taxon>
        <taxon>Fungi incertae sedis</taxon>
        <taxon>Mucoromycota</taxon>
        <taxon>Glomeromycotina</taxon>
        <taxon>Glomeromycetes</taxon>
        <taxon>Glomerales</taxon>
        <taxon>Glomeraceae</taxon>
        <taxon>Rhizophagus</taxon>
    </lineage>
</organism>
<protein>
    <submittedName>
        <fullName evidence="2">Reverse transcriptase family protein</fullName>
    </submittedName>
</protein>
<dbReference type="GO" id="GO:0003964">
    <property type="term" value="F:RNA-directed DNA polymerase activity"/>
    <property type="evidence" value="ECO:0007669"/>
    <property type="project" value="UniProtKB-KW"/>
</dbReference>
<keyword evidence="2" id="KW-0548">Nucleotidyltransferase</keyword>
<dbReference type="Proteomes" id="UP000615446">
    <property type="component" value="Unassembled WGS sequence"/>
</dbReference>
<evidence type="ECO:0000313" key="3">
    <source>
        <dbReference type="Proteomes" id="UP000615446"/>
    </source>
</evidence>
<dbReference type="PANTHER" id="PTHR19446">
    <property type="entry name" value="REVERSE TRANSCRIPTASES"/>
    <property type="match status" value="1"/>
</dbReference>
<keyword evidence="2" id="KW-0695">RNA-directed DNA polymerase</keyword>
<accession>A0A8H3KUG5</accession>
<reference evidence="2" key="1">
    <citation type="submission" date="2019-10" db="EMBL/GenBank/DDBJ databases">
        <title>Conservation and host-specific expression of non-tandemly repeated heterogenous ribosome RNA gene in arbuscular mycorrhizal fungi.</title>
        <authorList>
            <person name="Maeda T."/>
            <person name="Kobayashi Y."/>
            <person name="Nakagawa T."/>
            <person name="Ezawa T."/>
            <person name="Yamaguchi K."/>
            <person name="Bino T."/>
            <person name="Nishimoto Y."/>
            <person name="Shigenobu S."/>
            <person name="Kawaguchi M."/>
        </authorList>
    </citation>
    <scope>NUCLEOTIDE SEQUENCE</scope>
    <source>
        <strain evidence="2">HR1</strain>
    </source>
</reference>
<evidence type="ECO:0000259" key="1">
    <source>
        <dbReference type="PROSITE" id="PS50878"/>
    </source>
</evidence>
<dbReference type="AlphaFoldDB" id="A0A8H3KUG5"/>
<dbReference type="PROSITE" id="PS50878">
    <property type="entry name" value="RT_POL"/>
    <property type="match status" value="1"/>
</dbReference>
<feature type="domain" description="Reverse transcriptase" evidence="1">
    <location>
        <begin position="1"/>
        <end position="236"/>
    </location>
</feature>
<dbReference type="OrthoDB" id="2444730at2759"/>
<sequence length="265" mass="30406">MIGHFSPSSQSLRTCNINYCGLKGDSTFTSIRLINNVIEDAKEHSKELWIVLQDIFKAFDSISLDFLSLALKCIGLPIHAVQCIINLFKGRQIQVATAFGPSPVFQDKDGIDQGDSFSPLLWRIYYDPLLATVTLLPNKGYTMDCIWSINPQELDTWEHFSHRIAISAYMDDTAWSDMFKNRIQDTLDIARSFYELVDIKSTTKSTRSLTKQQLLYVQNKFLATIKHKRRSIGQVVYLINKVLYSKLIYLSQLSTFTKPEWDAIE</sequence>
<dbReference type="Pfam" id="PF00078">
    <property type="entry name" value="RVT_1"/>
    <property type="match status" value="1"/>
</dbReference>
<proteinExistence type="predicted"/>
<name>A0A8H3KUG5_9GLOM</name>